<feature type="transmembrane region" description="Helical" evidence="1">
    <location>
        <begin position="143"/>
        <end position="163"/>
    </location>
</feature>
<keyword evidence="1" id="KW-0812">Transmembrane</keyword>
<accession>A0ABV8F2L2</accession>
<dbReference type="Pfam" id="PF09852">
    <property type="entry name" value="DUF2079"/>
    <property type="match status" value="1"/>
</dbReference>
<gene>
    <name evidence="2" type="ORF">ACFOYY_21630</name>
</gene>
<dbReference type="InterPro" id="IPR018650">
    <property type="entry name" value="STSV1_Orf64"/>
</dbReference>
<feature type="transmembrane region" description="Helical" evidence="1">
    <location>
        <begin position="329"/>
        <end position="350"/>
    </location>
</feature>
<name>A0ABV8F2L2_9ACTN</name>
<organism evidence="2 3">
    <name type="scientific">Streptosporangium jomthongense</name>
    <dbReference type="NCBI Taxonomy" id="1193683"/>
    <lineage>
        <taxon>Bacteria</taxon>
        <taxon>Bacillati</taxon>
        <taxon>Actinomycetota</taxon>
        <taxon>Actinomycetes</taxon>
        <taxon>Streptosporangiales</taxon>
        <taxon>Streptosporangiaceae</taxon>
        <taxon>Streptosporangium</taxon>
    </lineage>
</organism>
<evidence type="ECO:0000313" key="2">
    <source>
        <dbReference type="EMBL" id="MFC3982756.1"/>
    </source>
</evidence>
<keyword evidence="1" id="KW-1133">Transmembrane helix</keyword>
<protein>
    <submittedName>
        <fullName evidence="2">DUF2079 domain-containing protein</fullName>
    </submittedName>
</protein>
<feature type="transmembrane region" description="Helical" evidence="1">
    <location>
        <begin position="260"/>
        <end position="281"/>
    </location>
</feature>
<feature type="transmembrane region" description="Helical" evidence="1">
    <location>
        <begin position="175"/>
        <end position="192"/>
    </location>
</feature>
<reference evidence="3" key="1">
    <citation type="journal article" date="2019" name="Int. J. Syst. Evol. Microbiol.">
        <title>The Global Catalogue of Microorganisms (GCM) 10K type strain sequencing project: providing services to taxonomists for standard genome sequencing and annotation.</title>
        <authorList>
            <consortium name="The Broad Institute Genomics Platform"/>
            <consortium name="The Broad Institute Genome Sequencing Center for Infectious Disease"/>
            <person name="Wu L."/>
            <person name="Ma J."/>
        </authorList>
    </citation>
    <scope>NUCLEOTIDE SEQUENCE [LARGE SCALE GENOMIC DNA]</scope>
    <source>
        <strain evidence="3">TBRC 7912</strain>
    </source>
</reference>
<evidence type="ECO:0000313" key="3">
    <source>
        <dbReference type="Proteomes" id="UP001595698"/>
    </source>
</evidence>
<feature type="transmembrane region" description="Helical" evidence="1">
    <location>
        <begin position="54"/>
        <end position="73"/>
    </location>
</feature>
<dbReference type="EMBL" id="JBHSBC010000021">
    <property type="protein sequence ID" value="MFC3982756.1"/>
    <property type="molecule type" value="Genomic_DNA"/>
</dbReference>
<evidence type="ECO:0000256" key="1">
    <source>
        <dbReference type="SAM" id="Phobius"/>
    </source>
</evidence>
<sequence length="541" mass="59675">MYRRSCRSNPVTGGDRQLSCFPEVSVRRGRMAGTLSRRKSPAAFRAPEERLSRAPLLVLTVLSAVFYSAYSLISFARFRASAYDLVIFDQAVRSYSHLGPPVAMVKGVHNGFGDQFSILGDHWSPILALLSPFYWVHDGPETLLVLQAILLASAIPFLWRYAFRAFSAGPVVSRYGAERMAYCVAVVYAISWPVAEAVAFDFHEVAFVPLLTAVLLERHQAGRRWHVLLAAFLILQVKEDMGLLVAGVGLFFITRKGDRALGALFVLVGAVAAYLCTQVLIPHFGGRADYYWAYSGLGRDFREAALRALAHPFDAVSLLATPPVKIQTVVLLLAPLLFASVMSPVTVAAVPLLMERMLSSSFPNWWEPKYHYNAFIVMVVFVGGVDGYRRMAARIRSRTSPEPAAKNPGRLLRVVRGWPSLVLLVSVAMIPFFAFGRFFGVGFHASTTRTEAAAAAVAVVPDNALVDAANNVAPALSSRTRTLLWDRTVRWAPWVVADVGKHAFPFPSLDEQTARVDFLLRNDYRVAFSSGGYVVLSRVRS</sequence>
<feature type="transmembrane region" description="Helical" evidence="1">
    <location>
        <begin position="420"/>
        <end position="440"/>
    </location>
</feature>
<proteinExistence type="predicted"/>
<feature type="transmembrane region" description="Helical" evidence="1">
    <location>
        <begin position="370"/>
        <end position="388"/>
    </location>
</feature>
<keyword evidence="1" id="KW-0472">Membrane</keyword>
<dbReference type="RefSeq" id="WP_386191280.1">
    <property type="nucleotide sequence ID" value="NZ_JBHSBC010000021.1"/>
</dbReference>
<comment type="caution">
    <text evidence="2">The sequence shown here is derived from an EMBL/GenBank/DDBJ whole genome shotgun (WGS) entry which is preliminary data.</text>
</comment>
<dbReference type="Proteomes" id="UP001595698">
    <property type="component" value="Unassembled WGS sequence"/>
</dbReference>
<keyword evidence="3" id="KW-1185">Reference proteome</keyword>